<feature type="transmembrane region" description="Helical" evidence="2">
    <location>
        <begin position="84"/>
        <end position="103"/>
    </location>
</feature>
<protein>
    <recommendedName>
        <fullName evidence="5">C2 domain-containing protein</fullName>
    </recommendedName>
</protein>
<evidence type="ECO:0008006" key="5">
    <source>
        <dbReference type="Google" id="ProtNLM"/>
    </source>
</evidence>
<dbReference type="InterPro" id="IPR051412">
    <property type="entry name" value="Formin_Homology_Diaphanous_sf"/>
</dbReference>
<keyword evidence="4" id="KW-1185">Reference proteome</keyword>
<feature type="region of interest" description="Disordered" evidence="1">
    <location>
        <begin position="183"/>
        <end position="226"/>
    </location>
</feature>
<reference evidence="3 4" key="1">
    <citation type="journal article" date="2024" name="Science">
        <title>Giant polyketide synthase enzymes in the biosynthesis of giant marine polyether toxins.</title>
        <authorList>
            <person name="Fallon T.R."/>
            <person name="Shende V.V."/>
            <person name="Wierzbicki I.H."/>
            <person name="Pendleton A.L."/>
            <person name="Watervoot N.F."/>
            <person name="Auber R.P."/>
            <person name="Gonzalez D.J."/>
            <person name="Wisecaver J.H."/>
            <person name="Moore B.S."/>
        </authorList>
    </citation>
    <scope>NUCLEOTIDE SEQUENCE [LARGE SCALE GENOMIC DNA]</scope>
    <source>
        <strain evidence="3 4">12B1</strain>
    </source>
</reference>
<evidence type="ECO:0000313" key="3">
    <source>
        <dbReference type="EMBL" id="KAL1523876.1"/>
    </source>
</evidence>
<name>A0AB34JTB2_PRYPA</name>
<evidence type="ECO:0000256" key="1">
    <source>
        <dbReference type="SAM" id="MobiDB-lite"/>
    </source>
</evidence>
<feature type="compositionally biased region" description="Basic and acidic residues" evidence="1">
    <location>
        <begin position="52"/>
        <end position="61"/>
    </location>
</feature>
<gene>
    <name evidence="3" type="ORF">AB1Y20_018795</name>
</gene>
<dbReference type="AlphaFoldDB" id="A0AB34JTB2"/>
<proteinExistence type="predicted"/>
<sequence length="610" mass="66493">MSRVRYAHACIFDLRSMVGSQRRAFARVQTSIDLDDITDARSELEDNLPSDAHPRAESIHDLDDDGQVNPRPAFFRANAECVNAVLRVVCMLGAISLGALAIIDMLSIGRDANNGTLNKGVLLQELRSATGSFLSSVNPPPSMATMPMDLAYLAGRVRWPPPSPYPSPPEGALATKASETSPLLPLQVPNAPPPPLAIGRKKKRKHHTTGDRESASTPGHVAAPAPLPSTPLMKSSFPAFPPAVLAPSAPPRLLFGKVSVAESDLCMQRLSATHVKERNEGQGLGTSDPQLWVYEGQANYETVQKTASVTNNLNPAWPETICVRTGDHSPVLHRRTDFRTCFDIRDDFDPRTPDFPPLLHFGCALLKPSWDRGIQSISLSGGATLHFMYMLSKPAPPPVPPSPPAPPTVPPASPHPLDVAQRLNERFRRGKPMEDITQAGILIHQFDSMDDPNPAGFPWIPGMGRHDTGDRISAALVFADMVPEPGANSIPIYSFDLAGIVLSPFHNKLLCAYPWDVGSLGRKCSPPGLSETCIPGCSPGRGHTTWCDLNNDMWPCAYRPSALAKVMTLRDEMSRSNRQPAHKKWQDGKFYDEVELKSATPMCNVYDVLH</sequence>
<keyword evidence="2" id="KW-1133">Transmembrane helix</keyword>
<organism evidence="3 4">
    <name type="scientific">Prymnesium parvum</name>
    <name type="common">Toxic golden alga</name>
    <dbReference type="NCBI Taxonomy" id="97485"/>
    <lineage>
        <taxon>Eukaryota</taxon>
        <taxon>Haptista</taxon>
        <taxon>Haptophyta</taxon>
        <taxon>Prymnesiophyceae</taxon>
        <taxon>Prymnesiales</taxon>
        <taxon>Prymnesiaceae</taxon>
        <taxon>Prymnesium</taxon>
    </lineage>
</organism>
<dbReference type="PANTHER" id="PTHR45691">
    <property type="entry name" value="PROTEIN DIAPHANOUS"/>
    <property type="match status" value="1"/>
</dbReference>
<dbReference type="InterPro" id="IPR035892">
    <property type="entry name" value="C2_domain_sf"/>
</dbReference>
<dbReference type="EMBL" id="JBGBPQ010000005">
    <property type="protein sequence ID" value="KAL1523876.1"/>
    <property type="molecule type" value="Genomic_DNA"/>
</dbReference>
<dbReference type="PANTHER" id="PTHR45691:SF6">
    <property type="entry name" value="PROTEIN DIAPHANOUS"/>
    <property type="match status" value="1"/>
</dbReference>
<dbReference type="GO" id="GO:0005884">
    <property type="term" value="C:actin filament"/>
    <property type="evidence" value="ECO:0007669"/>
    <property type="project" value="TreeGrafter"/>
</dbReference>
<dbReference type="GO" id="GO:0030041">
    <property type="term" value="P:actin filament polymerization"/>
    <property type="evidence" value="ECO:0007669"/>
    <property type="project" value="TreeGrafter"/>
</dbReference>
<evidence type="ECO:0000313" key="4">
    <source>
        <dbReference type="Proteomes" id="UP001515480"/>
    </source>
</evidence>
<dbReference type="SUPFAM" id="SSF49562">
    <property type="entry name" value="C2 domain (Calcium/lipid-binding domain, CaLB)"/>
    <property type="match status" value="1"/>
</dbReference>
<feature type="region of interest" description="Disordered" evidence="1">
    <location>
        <begin position="45"/>
        <end position="64"/>
    </location>
</feature>
<accession>A0AB34JTB2</accession>
<dbReference type="Proteomes" id="UP001515480">
    <property type="component" value="Unassembled WGS sequence"/>
</dbReference>
<comment type="caution">
    <text evidence="3">The sequence shown here is derived from an EMBL/GenBank/DDBJ whole genome shotgun (WGS) entry which is preliminary data.</text>
</comment>
<keyword evidence="2" id="KW-0472">Membrane</keyword>
<evidence type="ECO:0000256" key="2">
    <source>
        <dbReference type="SAM" id="Phobius"/>
    </source>
</evidence>
<keyword evidence="2" id="KW-0812">Transmembrane</keyword>